<sequence length="69" mass="8123">MPQMYRNYVRKSTTGMSIKMVLSWLVEIVTARFLRLSQGSSTALHLFQLADCDRSFHLGQVYYYNRETL</sequence>
<keyword evidence="5" id="KW-1185">Reference proteome</keyword>
<evidence type="ECO:0000256" key="4">
    <source>
        <dbReference type="ARBA" id="ARBA00023136"/>
    </source>
</evidence>
<accession>A0A915DLT3</accession>
<evidence type="ECO:0000313" key="5">
    <source>
        <dbReference type="Proteomes" id="UP000887574"/>
    </source>
</evidence>
<reference evidence="6" key="1">
    <citation type="submission" date="2022-11" db="UniProtKB">
        <authorList>
            <consortium name="WormBaseParasite"/>
        </authorList>
    </citation>
    <scope>IDENTIFICATION</scope>
</reference>
<dbReference type="AlphaFoldDB" id="A0A915DLT3"/>
<dbReference type="WBParaSite" id="jg20927">
    <property type="protein sequence ID" value="jg20927"/>
    <property type="gene ID" value="jg20927"/>
</dbReference>
<dbReference type="Pfam" id="PF04193">
    <property type="entry name" value="PQ-loop"/>
    <property type="match status" value="1"/>
</dbReference>
<keyword evidence="2" id="KW-0812">Transmembrane</keyword>
<dbReference type="Proteomes" id="UP000887574">
    <property type="component" value="Unplaced"/>
</dbReference>
<comment type="subcellular location">
    <subcellularLocation>
        <location evidence="1">Membrane</location>
        <topology evidence="1">Multi-pass membrane protein</topology>
    </subcellularLocation>
</comment>
<evidence type="ECO:0000256" key="2">
    <source>
        <dbReference type="ARBA" id="ARBA00022692"/>
    </source>
</evidence>
<organism evidence="5 6">
    <name type="scientific">Ditylenchus dipsaci</name>
    <dbReference type="NCBI Taxonomy" id="166011"/>
    <lineage>
        <taxon>Eukaryota</taxon>
        <taxon>Metazoa</taxon>
        <taxon>Ecdysozoa</taxon>
        <taxon>Nematoda</taxon>
        <taxon>Chromadorea</taxon>
        <taxon>Rhabditida</taxon>
        <taxon>Tylenchina</taxon>
        <taxon>Tylenchomorpha</taxon>
        <taxon>Sphaerularioidea</taxon>
        <taxon>Anguinidae</taxon>
        <taxon>Anguininae</taxon>
        <taxon>Ditylenchus</taxon>
    </lineage>
</organism>
<evidence type="ECO:0000256" key="3">
    <source>
        <dbReference type="ARBA" id="ARBA00022989"/>
    </source>
</evidence>
<name>A0A915DLT3_9BILA</name>
<protein>
    <submittedName>
        <fullName evidence="6">Uncharacterized protein</fullName>
    </submittedName>
</protein>
<evidence type="ECO:0000313" key="6">
    <source>
        <dbReference type="WBParaSite" id="jg20927"/>
    </source>
</evidence>
<dbReference type="InterPro" id="IPR006603">
    <property type="entry name" value="PQ-loop_rpt"/>
</dbReference>
<keyword evidence="4" id="KW-0472">Membrane</keyword>
<proteinExistence type="predicted"/>
<evidence type="ECO:0000256" key="1">
    <source>
        <dbReference type="ARBA" id="ARBA00004141"/>
    </source>
</evidence>
<keyword evidence="3" id="KW-1133">Transmembrane helix</keyword>
<dbReference type="GO" id="GO:0016020">
    <property type="term" value="C:membrane"/>
    <property type="evidence" value="ECO:0007669"/>
    <property type="project" value="UniProtKB-SubCell"/>
</dbReference>